<accession>A0ABW8AEP4</accession>
<keyword evidence="1" id="KW-0418">Kinase</keyword>
<sequence length="129" mass="13731">MAFTEGDVAGARSAVERVARARGMPDERVTDLVLATNEAVVNAVSYGGGQGVLRVWADDGAVYCDIRDFGRGVPMDRLDGGDPPPAQQPGGWGIWLIRRLADKVAFTTGPGGTTVRIAMTLSDDDRDLR</sequence>
<keyword evidence="3" id="KW-0067">ATP-binding</keyword>
<name>A0ABW8AEP4_9ACTN</name>
<dbReference type="PANTHER" id="PTHR35526">
    <property type="entry name" value="ANTI-SIGMA-F FACTOR RSBW-RELATED"/>
    <property type="match status" value="1"/>
</dbReference>
<dbReference type="InterPro" id="IPR036890">
    <property type="entry name" value="HATPase_C_sf"/>
</dbReference>
<dbReference type="SUPFAM" id="SSF55874">
    <property type="entry name" value="ATPase domain of HSP90 chaperone/DNA topoisomerase II/histidine kinase"/>
    <property type="match status" value="1"/>
</dbReference>
<evidence type="ECO:0000256" key="1">
    <source>
        <dbReference type="ARBA" id="ARBA00022527"/>
    </source>
</evidence>
<dbReference type="Gene3D" id="3.30.565.10">
    <property type="entry name" value="Histidine kinase-like ATPase, C-terminal domain"/>
    <property type="match status" value="1"/>
</dbReference>
<keyword evidence="3" id="KW-0547">Nucleotide-binding</keyword>
<dbReference type="InterPro" id="IPR050267">
    <property type="entry name" value="Anti-sigma-factor_SerPK"/>
</dbReference>
<dbReference type="Pfam" id="PF13581">
    <property type="entry name" value="HATPase_c_2"/>
    <property type="match status" value="1"/>
</dbReference>
<dbReference type="RefSeq" id="WP_180903792.1">
    <property type="nucleotide sequence ID" value="NZ_JBITMB010000011.1"/>
</dbReference>
<dbReference type="GO" id="GO:0005524">
    <property type="term" value="F:ATP binding"/>
    <property type="evidence" value="ECO:0007669"/>
    <property type="project" value="UniProtKB-KW"/>
</dbReference>
<reference evidence="3 4" key="1">
    <citation type="submission" date="2024-10" db="EMBL/GenBank/DDBJ databases">
        <title>The Natural Products Discovery Center: Release of the First 8490 Sequenced Strains for Exploring Actinobacteria Biosynthetic Diversity.</title>
        <authorList>
            <person name="Kalkreuter E."/>
            <person name="Kautsar S.A."/>
            <person name="Yang D."/>
            <person name="Bader C.D."/>
            <person name="Teijaro C.N."/>
            <person name="Fluegel L."/>
            <person name="Davis C.M."/>
            <person name="Simpson J.R."/>
            <person name="Lauterbach L."/>
            <person name="Steele A.D."/>
            <person name="Gui C."/>
            <person name="Meng S."/>
            <person name="Li G."/>
            <person name="Viehrig K."/>
            <person name="Ye F."/>
            <person name="Su P."/>
            <person name="Kiefer A.F."/>
            <person name="Nichols A."/>
            <person name="Cepeda A.J."/>
            <person name="Yan W."/>
            <person name="Fan B."/>
            <person name="Jiang Y."/>
            <person name="Adhikari A."/>
            <person name="Zheng C.-J."/>
            <person name="Schuster L."/>
            <person name="Cowan T.M."/>
            <person name="Smanski M.J."/>
            <person name="Chevrette M.G."/>
            <person name="De Carvalho L.P.S."/>
            <person name="Shen B."/>
        </authorList>
    </citation>
    <scope>NUCLEOTIDE SEQUENCE [LARGE SCALE GENOMIC DNA]</scope>
    <source>
        <strain evidence="3 4">NPDC049503</strain>
    </source>
</reference>
<dbReference type="InterPro" id="IPR003594">
    <property type="entry name" value="HATPase_dom"/>
</dbReference>
<comment type="caution">
    <text evidence="3">The sequence shown here is derived from an EMBL/GenBank/DDBJ whole genome shotgun (WGS) entry which is preliminary data.</text>
</comment>
<evidence type="ECO:0000313" key="4">
    <source>
        <dbReference type="Proteomes" id="UP001612928"/>
    </source>
</evidence>
<protein>
    <submittedName>
        <fullName evidence="3">ATP-binding protein</fullName>
    </submittedName>
</protein>
<dbReference type="PANTHER" id="PTHR35526:SF3">
    <property type="entry name" value="ANTI-SIGMA-F FACTOR RSBW"/>
    <property type="match status" value="1"/>
</dbReference>
<organism evidence="3 4">
    <name type="scientific">Nonomuraea indica</name>
    <dbReference type="NCBI Taxonomy" id="1581193"/>
    <lineage>
        <taxon>Bacteria</taxon>
        <taxon>Bacillati</taxon>
        <taxon>Actinomycetota</taxon>
        <taxon>Actinomycetes</taxon>
        <taxon>Streptosporangiales</taxon>
        <taxon>Streptosporangiaceae</taxon>
        <taxon>Nonomuraea</taxon>
    </lineage>
</organism>
<evidence type="ECO:0000313" key="3">
    <source>
        <dbReference type="EMBL" id="MFI7445088.1"/>
    </source>
</evidence>
<proteinExistence type="predicted"/>
<keyword evidence="4" id="KW-1185">Reference proteome</keyword>
<keyword evidence="1" id="KW-0723">Serine/threonine-protein kinase</keyword>
<gene>
    <name evidence="3" type="ORF">ACIBP5_34395</name>
</gene>
<evidence type="ECO:0000259" key="2">
    <source>
        <dbReference type="Pfam" id="PF13581"/>
    </source>
</evidence>
<dbReference type="Proteomes" id="UP001612928">
    <property type="component" value="Unassembled WGS sequence"/>
</dbReference>
<dbReference type="EMBL" id="JBITMB010000011">
    <property type="protein sequence ID" value="MFI7445088.1"/>
    <property type="molecule type" value="Genomic_DNA"/>
</dbReference>
<dbReference type="CDD" id="cd16936">
    <property type="entry name" value="HATPase_RsbW-like"/>
    <property type="match status" value="1"/>
</dbReference>
<keyword evidence="1" id="KW-0808">Transferase</keyword>
<feature type="domain" description="Histidine kinase/HSP90-like ATPase" evidence="2">
    <location>
        <begin position="5"/>
        <end position="118"/>
    </location>
</feature>